<dbReference type="GO" id="GO:0016020">
    <property type="term" value="C:membrane"/>
    <property type="evidence" value="ECO:0007669"/>
    <property type="project" value="UniProtKB-SubCell"/>
</dbReference>
<feature type="region of interest" description="Disordered" evidence="10">
    <location>
        <begin position="1106"/>
        <end position="1144"/>
    </location>
</feature>
<dbReference type="CTD" id="32468"/>
<proteinExistence type="predicted"/>
<dbReference type="SUPFAM" id="SSF81324">
    <property type="entry name" value="Voltage-gated potassium channels"/>
    <property type="match status" value="1"/>
</dbReference>
<feature type="region of interest" description="Disordered" evidence="10">
    <location>
        <begin position="835"/>
        <end position="906"/>
    </location>
</feature>
<comment type="subcellular location">
    <subcellularLocation>
        <location evidence="1">Membrane</location>
        <topology evidence="1">Multi-pass membrane protein</topology>
    </subcellularLocation>
</comment>
<dbReference type="InterPro" id="IPR050866">
    <property type="entry name" value="CNG_cation_channel"/>
</dbReference>
<dbReference type="PROSITE" id="PS00889">
    <property type="entry name" value="CNMP_BINDING_2"/>
    <property type="match status" value="1"/>
</dbReference>
<dbReference type="InterPro" id="IPR014710">
    <property type="entry name" value="RmlC-like_jellyroll"/>
</dbReference>
<feature type="region of interest" description="Disordered" evidence="10">
    <location>
        <begin position="1218"/>
        <end position="1251"/>
    </location>
</feature>
<dbReference type="Pfam" id="PF00027">
    <property type="entry name" value="cNMP_binding"/>
    <property type="match status" value="1"/>
</dbReference>
<dbReference type="Pfam" id="PF00520">
    <property type="entry name" value="Ion_trans"/>
    <property type="match status" value="1"/>
</dbReference>
<feature type="region of interest" description="Disordered" evidence="10">
    <location>
        <begin position="799"/>
        <end position="819"/>
    </location>
</feature>
<dbReference type="Proteomes" id="UP000504631">
    <property type="component" value="Unplaced"/>
</dbReference>
<evidence type="ECO:0000256" key="10">
    <source>
        <dbReference type="SAM" id="MobiDB-lite"/>
    </source>
</evidence>
<feature type="compositionally biased region" description="Basic residues" evidence="10">
    <location>
        <begin position="194"/>
        <end position="204"/>
    </location>
</feature>
<dbReference type="Gene3D" id="1.10.287.70">
    <property type="match status" value="1"/>
</dbReference>
<evidence type="ECO:0000256" key="5">
    <source>
        <dbReference type="ARBA" id="ARBA00023065"/>
    </source>
</evidence>
<dbReference type="RefSeq" id="XP_033359712.1">
    <property type="nucleotide sequence ID" value="XM_033503821.1"/>
</dbReference>
<gene>
    <name evidence="14" type="primary">LOC117238698</name>
</gene>
<evidence type="ECO:0000256" key="1">
    <source>
        <dbReference type="ARBA" id="ARBA00004141"/>
    </source>
</evidence>
<feature type="region of interest" description="Disordered" evidence="10">
    <location>
        <begin position="682"/>
        <end position="706"/>
    </location>
</feature>
<dbReference type="PROSITE" id="PS00888">
    <property type="entry name" value="CNMP_BINDING_1"/>
    <property type="match status" value="1"/>
</dbReference>
<feature type="compositionally biased region" description="Basic and acidic residues" evidence="10">
    <location>
        <begin position="1320"/>
        <end position="1331"/>
    </location>
</feature>
<accession>A0A6J3L385</accession>
<dbReference type="InterPro" id="IPR000595">
    <property type="entry name" value="cNMP-bd_dom"/>
</dbReference>
<feature type="transmembrane region" description="Helical" evidence="11">
    <location>
        <begin position="216"/>
        <end position="236"/>
    </location>
</feature>
<keyword evidence="8" id="KW-0407">Ion channel</keyword>
<feature type="region of interest" description="Disordered" evidence="10">
    <location>
        <begin position="1048"/>
        <end position="1072"/>
    </location>
</feature>
<dbReference type="Gene3D" id="1.10.287.630">
    <property type="entry name" value="Helix hairpin bin"/>
    <property type="match status" value="1"/>
</dbReference>
<feature type="domain" description="Cyclic nucleotide-binding" evidence="12">
    <location>
        <begin position="558"/>
        <end position="654"/>
    </location>
</feature>
<feature type="region of interest" description="Disordered" evidence="10">
    <location>
        <begin position="1267"/>
        <end position="1295"/>
    </location>
</feature>
<feature type="compositionally biased region" description="Polar residues" evidence="10">
    <location>
        <begin position="689"/>
        <end position="706"/>
    </location>
</feature>
<evidence type="ECO:0000256" key="9">
    <source>
        <dbReference type="SAM" id="Coils"/>
    </source>
</evidence>
<evidence type="ECO:0000256" key="2">
    <source>
        <dbReference type="ARBA" id="ARBA00022448"/>
    </source>
</evidence>
<name>A0A6J3L385_9HYME</name>
<dbReference type="GO" id="GO:0044877">
    <property type="term" value="F:protein-containing complex binding"/>
    <property type="evidence" value="ECO:0007669"/>
    <property type="project" value="TreeGrafter"/>
</dbReference>
<keyword evidence="13" id="KW-1185">Reference proteome</keyword>
<feature type="region of interest" description="Disordered" evidence="10">
    <location>
        <begin position="56"/>
        <end position="133"/>
    </location>
</feature>
<dbReference type="SMART" id="SM00100">
    <property type="entry name" value="cNMP"/>
    <property type="match status" value="1"/>
</dbReference>
<keyword evidence="6 11" id="KW-0472">Membrane</keyword>
<evidence type="ECO:0000256" key="4">
    <source>
        <dbReference type="ARBA" id="ARBA00022989"/>
    </source>
</evidence>
<dbReference type="InterPro" id="IPR005821">
    <property type="entry name" value="Ion_trans_dom"/>
</dbReference>
<dbReference type="InterPro" id="IPR018490">
    <property type="entry name" value="cNMP-bd_dom_sf"/>
</dbReference>
<protein>
    <submittedName>
        <fullName evidence="14">Uncharacterized protein LOC117238698 isoform X5</fullName>
    </submittedName>
</protein>
<dbReference type="PANTHER" id="PTHR45638">
    <property type="entry name" value="CYCLIC NUCLEOTIDE-GATED CATION CHANNEL SUBUNIT A"/>
    <property type="match status" value="1"/>
</dbReference>
<evidence type="ECO:0000313" key="13">
    <source>
        <dbReference type="Proteomes" id="UP000504631"/>
    </source>
</evidence>
<keyword evidence="3 11" id="KW-0812">Transmembrane</keyword>
<feature type="compositionally biased region" description="Polar residues" evidence="10">
    <location>
        <begin position="1106"/>
        <end position="1132"/>
    </location>
</feature>
<evidence type="ECO:0000256" key="7">
    <source>
        <dbReference type="ARBA" id="ARBA00023286"/>
    </source>
</evidence>
<feature type="compositionally biased region" description="Basic and acidic residues" evidence="10">
    <location>
        <begin position="835"/>
        <end position="847"/>
    </location>
</feature>
<feature type="compositionally biased region" description="Basic and acidic residues" evidence="10">
    <location>
        <begin position="1218"/>
        <end position="1234"/>
    </location>
</feature>
<keyword evidence="4 11" id="KW-1133">Transmembrane helix</keyword>
<feature type="transmembrane region" description="Helical" evidence="11">
    <location>
        <begin position="451"/>
        <end position="473"/>
    </location>
</feature>
<feature type="region of interest" description="Disordered" evidence="10">
    <location>
        <begin position="1310"/>
        <end position="1378"/>
    </location>
</feature>
<feature type="transmembrane region" description="Helical" evidence="11">
    <location>
        <begin position="351"/>
        <end position="372"/>
    </location>
</feature>
<feature type="compositionally biased region" description="Polar residues" evidence="10">
    <location>
        <begin position="120"/>
        <end position="133"/>
    </location>
</feature>
<feature type="compositionally biased region" description="Low complexity" evidence="10">
    <location>
        <begin position="82"/>
        <end position="98"/>
    </location>
</feature>
<dbReference type="PANTHER" id="PTHR45638:SF7">
    <property type="entry name" value="CYCLIC NUCLEOTIDE-GATED ION CHANNEL-LIKE, ISOFORM E"/>
    <property type="match status" value="1"/>
</dbReference>
<evidence type="ECO:0000256" key="6">
    <source>
        <dbReference type="ARBA" id="ARBA00023136"/>
    </source>
</evidence>
<keyword evidence="5" id="KW-0406">Ion transport</keyword>
<evidence type="ECO:0000313" key="14">
    <source>
        <dbReference type="RefSeq" id="XP_033359712.1"/>
    </source>
</evidence>
<dbReference type="CDD" id="cd00038">
    <property type="entry name" value="CAP_ED"/>
    <property type="match status" value="1"/>
</dbReference>
<feature type="compositionally biased region" description="Polar residues" evidence="10">
    <location>
        <begin position="1054"/>
        <end position="1067"/>
    </location>
</feature>
<dbReference type="SUPFAM" id="SSF51206">
    <property type="entry name" value="cAMP-binding domain-like"/>
    <property type="match status" value="1"/>
</dbReference>
<reference evidence="14" key="1">
    <citation type="submission" date="2025-08" db="UniProtKB">
        <authorList>
            <consortium name="RefSeq"/>
        </authorList>
    </citation>
    <scope>IDENTIFICATION</scope>
    <source>
        <tissue evidence="14">Muscle</tissue>
    </source>
</reference>
<evidence type="ECO:0000259" key="12">
    <source>
        <dbReference type="PROSITE" id="PS50042"/>
    </source>
</evidence>
<dbReference type="Gene3D" id="2.60.120.10">
    <property type="entry name" value="Jelly Rolls"/>
    <property type="match status" value="1"/>
</dbReference>
<dbReference type="FunFam" id="2.60.120.10:FF:000058">
    <property type="entry name" value="Uncharacterized protein, isoform D"/>
    <property type="match status" value="1"/>
</dbReference>
<evidence type="ECO:0000256" key="11">
    <source>
        <dbReference type="SAM" id="Phobius"/>
    </source>
</evidence>
<feature type="compositionally biased region" description="Polar residues" evidence="10">
    <location>
        <begin position="875"/>
        <end position="902"/>
    </location>
</feature>
<keyword evidence="7" id="KW-1071">Ligand-gated ion channel</keyword>
<evidence type="ECO:0000256" key="8">
    <source>
        <dbReference type="ARBA" id="ARBA00023303"/>
    </source>
</evidence>
<sequence>MKLSVSAYRAQASAHKKILSNYQHQLSYGATNQASSARTPSDPATFLTGFKVDRAENEEGQGGGGLSTFSAGCSGASGSRMGPGPDSGSSAPSSVPHSLATSRDDEDEEDEESSGRRSNGHTGTRTKSNQRWMKLRTTVQLSSAISTIQKKPPLKREDSFLKRFSTRQIPESQETLDTGEGEGDATDDKDSSGRRRRRPRRPQKPPRTVVNPDENFYYYWLMLLSGCVLYNLWTLIVRQSLPELQAVAPVMWLACDGFTDLVFFLDVAVQFRTGYLEQGLMVYNSKKLAGHYLKSKSFILDLLALVPLDLLQVNLGSNPMLRFPRFLKIYRVYNYYYMVESRTVYPNLWRVLNLIHILLILAHWFGCFYYLLSEAEGFQGDWVYPYRPGEYATLTRKYLGSLYWSTLTLTTIGDLPTPETNAEVVSGGNPRSLARRGRLSRLLQFKHNGGYVFTIVSYLIGVFIFATIVGQVGNVITNRNANRLEFERLLDGAKTYMRHHKVPGGMKRRVLRWYDYSWSRGRIQGGGDINTALGLLPDKLKTELALHVNLSVLKKVTIFQECQPEFLHDLVLKMKAYIFTPGDSICRKGEVAREMFIIADGILEVISETGRVLTTMKAGDFFGEIGILNLDGLNKRTADVRSVGYSELFSLSREDVLAAMKDYPDAQEILQNLGRKRLMEAQKVVKASKQPTSPGHDSSDNSTSKRIVSKLKCDVKGLKYALKSKRNTKPEESLELQPLTPKVSTLKRQQKIDDTLDASASSIQEPPVSPLGAGLPLLARLRLLKEKEEREERRNLMETHVHAPEQQQPPLDAQNPMNPNLPFLQRILLLKAKNEQEAKEADKEAPTKEPLLPKNAIPEESQEQSPKLPRKPVQKQPSVQSTIEPIVKSPTTSNEENANGSNAKKPWAMLKDASLTNKENSPQRSPPTKRLRQTLMHLRQQTKMYASVDDLSPEYCGLPFVKKLKILNERQKLAELEKAVRSSSLDCGENAELEFDGNLTRSHSEACAIEYTRKLAKLNQNRMSSMSPTDQLSPENETLERRNLKSILKKLSAGSRTGSSETSATSTPDREAATAELRKLMRAPTIEGYAARHSKLSKSVTFNKYTLQSPPSEQTPANYPLGSQLSDSQEQASLPPPNKLNFRPLGSGGILQMVSRPREEEYLGEIVTGIKEVVKARLEDIQRKFERQIASLELEIRKRDEIISQLQARILELEQRDSRNRDESLGDSTEHDASFEEDLDDDREDHPFMRDGSVDTVLTTQSHYKHCSPCIESSSHNRRSWEEHSEEETLELQELPSSIVPQPLWKDEVAIDLESNSESSRSEDEFDDRSGRGGSENDGDDDEEGEVRGEGHNNWEAAMLAQELEARRRSSEDANPGS</sequence>
<evidence type="ECO:0000256" key="3">
    <source>
        <dbReference type="ARBA" id="ARBA00022692"/>
    </source>
</evidence>
<feature type="region of interest" description="Disordered" evidence="10">
    <location>
        <begin position="163"/>
        <end position="208"/>
    </location>
</feature>
<feature type="coiled-coil region" evidence="9">
    <location>
        <begin position="1175"/>
        <end position="1216"/>
    </location>
</feature>
<keyword evidence="2" id="KW-0813">Transport</keyword>
<dbReference type="InterPro" id="IPR018488">
    <property type="entry name" value="cNMP-bd_CS"/>
</dbReference>
<dbReference type="PROSITE" id="PS50042">
    <property type="entry name" value="CNMP_BINDING_3"/>
    <property type="match status" value="1"/>
</dbReference>
<dbReference type="FunFam" id="1.10.287.630:FF:000004">
    <property type="entry name" value="Cyclic nucleotide-gated olfactory channel"/>
    <property type="match status" value="1"/>
</dbReference>
<dbReference type="GO" id="GO:0005221">
    <property type="term" value="F:intracellularly cyclic nucleotide-activated monoatomic cation channel activity"/>
    <property type="evidence" value="ECO:0007669"/>
    <property type="project" value="InterPro"/>
</dbReference>
<dbReference type="GeneID" id="117238698"/>
<keyword evidence="9" id="KW-0175">Coiled coil</keyword>
<organism evidence="13 14">
    <name type="scientific">Bombus vosnesenskii</name>
    <dbReference type="NCBI Taxonomy" id="207650"/>
    <lineage>
        <taxon>Eukaryota</taxon>
        <taxon>Metazoa</taxon>
        <taxon>Ecdysozoa</taxon>
        <taxon>Arthropoda</taxon>
        <taxon>Hexapoda</taxon>
        <taxon>Insecta</taxon>
        <taxon>Pterygota</taxon>
        <taxon>Neoptera</taxon>
        <taxon>Endopterygota</taxon>
        <taxon>Hymenoptera</taxon>
        <taxon>Apocrita</taxon>
        <taxon>Aculeata</taxon>
        <taxon>Apoidea</taxon>
        <taxon>Anthophila</taxon>
        <taxon>Apidae</taxon>
        <taxon>Bombus</taxon>
        <taxon>Pyrobombus</taxon>
    </lineage>
</organism>